<dbReference type="PANTHER" id="PTHR39515:SF2">
    <property type="entry name" value="HTH-TYPE TRANSCRIPTIONAL REGULATOR RV0880"/>
    <property type="match status" value="1"/>
</dbReference>
<dbReference type="EMBL" id="AP027732">
    <property type="protein sequence ID" value="BDZ49206.1"/>
    <property type="molecule type" value="Genomic_DNA"/>
</dbReference>
<dbReference type="SUPFAM" id="SSF46785">
    <property type="entry name" value="Winged helix' DNA-binding domain"/>
    <property type="match status" value="1"/>
</dbReference>
<name>A0ABM8GLC9_9MICO</name>
<dbReference type="InterPro" id="IPR036388">
    <property type="entry name" value="WH-like_DNA-bd_sf"/>
</dbReference>
<sequence length="78" mass="8529">MGLTVAGLEEDGLVEKRADPGDARRSLVDLTDAGRESRAGARDRRTGILAARFDARLKPDELAVIDRALRLIDSVIER</sequence>
<reference evidence="2" key="1">
    <citation type="journal article" date="2019" name="Int. J. Syst. Evol. Microbiol.">
        <title>The Global Catalogue of Microorganisms (GCM) 10K type strain sequencing project: providing services to taxonomists for standard genome sequencing and annotation.</title>
        <authorList>
            <consortium name="The Broad Institute Genomics Platform"/>
            <consortium name="The Broad Institute Genome Sequencing Center for Infectious Disease"/>
            <person name="Wu L."/>
            <person name="Ma J."/>
        </authorList>
    </citation>
    <scope>NUCLEOTIDE SEQUENCE [LARGE SCALE GENOMIC DNA]</scope>
    <source>
        <strain evidence="2">NBRC 108728</strain>
    </source>
</reference>
<dbReference type="PANTHER" id="PTHR39515">
    <property type="entry name" value="CONSERVED PROTEIN"/>
    <property type="match status" value="1"/>
</dbReference>
<gene>
    <name evidence="1" type="ORF">GCM10025867_14470</name>
</gene>
<evidence type="ECO:0008006" key="3">
    <source>
        <dbReference type="Google" id="ProtNLM"/>
    </source>
</evidence>
<evidence type="ECO:0000313" key="1">
    <source>
        <dbReference type="EMBL" id="BDZ49206.1"/>
    </source>
</evidence>
<accession>A0ABM8GLC9</accession>
<dbReference type="InterPro" id="IPR052526">
    <property type="entry name" value="HTH-type_Bedaq_tolerance"/>
</dbReference>
<organism evidence="1 2">
    <name type="scientific">Frondihabitans sucicola</name>
    <dbReference type="NCBI Taxonomy" id="1268041"/>
    <lineage>
        <taxon>Bacteria</taxon>
        <taxon>Bacillati</taxon>
        <taxon>Actinomycetota</taxon>
        <taxon>Actinomycetes</taxon>
        <taxon>Micrococcales</taxon>
        <taxon>Microbacteriaceae</taxon>
        <taxon>Frondihabitans</taxon>
    </lineage>
</organism>
<dbReference type="Gene3D" id="1.10.10.10">
    <property type="entry name" value="Winged helix-like DNA-binding domain superfamily/Winged helix DNA-binding domain"/>
    <property type="match status" value="1"/>
</dbReference>
<evidence type="ECO:0000313" key="2">
    <source>
        <dbReference type="Proteomes" id="UP001321486"/>
    </source>
</evidence>
<proteinExistence type="predicted"/>
<protein>
    <recommendedName>
        <fullName evidence="3">MarR family transcriptional regulator</fullName>
    </recommendedName>
</protein>
<dbReference type="InterPro" id="IPR036390">
    <property type="entry name" value="WH_DNA-bd_sf"/>
</dbReference>
<dbReference type="Proteomes" id="UP001321486">
    <property type="component" value="Chromosome"/>
</dbReference>
<keyword evidence="2" id="KW-1185">Reference proteome</keyword>